<reference evidence="1" key="1">
    <citation type="submission" date="2020-02" db="EMBL/GenBank/DDBJ databases">
        <authorList>
            <person name="Meier V. D."/>
        </authorList>
    </citation>
    <scope>NUCLEOTIDE SEQUENCE</scope>
    <source>
        <strain evidence="1">AVDCRST_MAG56</strain>
    </source>
</reference>
<name>A0A6J4L6A5_9SPHI</name>
<sequence>MKHIKLPGSQPKNSRIVPGNTCRLATTLNRKKMDTAIQSKFEQILALGRDAEKFEDAQQVTPYLRYVTGCRYRLEKTGHRRWGDAGSPLEEGSFYQILPDQVDTGFYNWYCNNRPYHQLYHTPEMALLQFVFYWHVWQTEVNKKDFRLSE</sequence>
<accession>A0A6J4L6A5</accession>
<dbReference type="AlphaFoldDB" id="A0A6J4L6A5"/>
<organism evidence="1">
    <name type="scientific">uncultured Cytophagales bacterium</name>
    <dbReference type="NCBI Taxonomy" id="158755"/>
    <lineage>
        <taxon>Bacteria</taxon>
        <taxon>Pseudomonadati</taxon>
        <taxon>Bacteroidota</taxon>
        <taxon>Sphingobacteriia</taxon>
        <taxon>Sphingobacteriales</taxon>
        <taxon>environmental samples</taxon>
    </lineage>
</organism>
<dbReference type="EMBL" id="CADCTQ010000586">
    <property type="protein sequence ID" value="CAA9324207.1"/>
    <property type="molecule type" value="Genomic_DNA"/>
</dbReference>
<evidence type="ECO:0000313" key="1">
    <source>
        <dbReference type="EMBL" id="CAA9324207.1"/>
    </source>
</evidence>
<proteinExistence type="predicted"/>
<protein>
    <submittedName>
        <fullName evidence="1">Uncharacterized protein</fullName>
    </submittedName>
</protein>
<gene>
    <name evidence="1" type="ORF">AVDCRST_MAG56-7060</name>
</gene>